<dbReference type="InterPro" id="IPR010730">
    <property type="entry name" value="HET"/>
</dbReference>
<dbReference type="Pfam" id="PF06985">
    <property type="entry name" value="HET"/>
    <property type="match status" value="1"/>
</dbReference>
<dbReference type="AlphaFoldDB" id="A0A9Q8PAX8"/>
<dbReference type="GeneID" id="71987352"/>
<dbReference type="RefSeq" id="XP_047763505.1">
    <property type="nucleotide sequence ID" value="XM_047906622.1"/>
</dbReference>
<dbReference type="KEGG" id="ffu:CLAFUR5_07474"/>
<reference evidence="3" key="1">
    <citation type="submission" date="2021-12" db="EMBL/GenBank/DDBJ databases">
        <authorList>
            <person name="Zaccaron A."/>
            <person name="Stergiopoulos I."/>
        </authorList>
    </citation>
    <scope>NUCLEOTIDE SEQUENCE</scope>
    <source>
        <strain evidence="3">Race5_Kim</strain>
    </source>
</reference>
<feature type="compositionally biased region" description="Basic and acidic residues" evidence="1">
    <location>
        <begin position="432"/>
        <end position="451"/>
    </location>
</feature>
<proteinExistence type="predicted"/>
<reference evidence="3" key="2">
    <citation type="journal article" date="2022" name="Microb. Genom.">
        <title>A chromosome-scale genome assembly of the tomato pathogen Cladosporium fulvum reveals a compartmentalized genome architecture and the presence of a dispensable chromosome.</title>
        <authorList>
            <person name="Zaccaron A.Z."/>
            <person name="Chen L.H."/>
            <person name="Samaras A."/>
            <person name="Stergiopoulos I."/>
        </authorList>
    </citation>
    <scope>NUCLEOTIDE SEQUENCE</scope>
    <source>
        <strain evidence="3">Race5_Kim</strain>
    </source>
</reference>
<sequence length="532" mass="58807">MTPRLPARVIEVPSNEEAGQARVIDSGGCSGRYLTLSYPSSGVPLHLAHQDGPESLKVSALPATFQDAIELTRNFGVRYLWIEGLCANIGGGRSSSQRHLSTNEVFSNSYLNISASRVSDVNSSFLSRNQISFATQGYNSTTSQPHDTPCYIEITTPPNTTTSSSNHINNPTSAVLKLRRLISNDPSLSQGPISKDPTTYSHRLLSPRMVSFGRCISFHCHNGPALDTCTGDVWTQNLEYHGVTTWPMPLVAPKLLTDRLNLWMSIVRDWSAMPTQETGGGLRLLGIAGVAERYAGLATEVDTREQLYLAGLWQEHLPQWLMWDVLDSTTAKRCPGPSRSWISVLGGVRYYVDYHMKYLCEFKGYDCTLLDQGAKYGEVRNGKLTLKVTLGRTTRFLCRIGDGRVEGLLGITQVETRRERALKGKFEAKQPEGRTMRLDTDDEKPVARDGAAESDGTVSTGEGFAVLAQEEIFLLPVKLGHSGDLTGRVWKHGLMLARTDDGTFRRFGTFTLDHKTIAQDVTWEENSSITLI</sequence>
<evidence type="ECO:0000256" key="1">
    <source>
        <dbReference type="SAM" id="MobiDB-lite"/>
    </source>
</evidence>
<evidence type="ECO:0000313" key="3">
    <source>
        <dbReference type="EMBL" id="UJO19139.1"/>
    </source>
</evidence>
<evidence type="ECO:0000313" key="4">
    <source>
        <dbReference type="Proteomes" id="UP000756132"/>
    </source>
</evidence>
<name>A0A9Q8PAX8_PASFU</name>
<protein>
    <recommendedName>
        <fullName evidence="2">Heterokaryon incompatibility domain-containing protein</fullName>
    </recommendedName>
</protein>
<dbReference type="EMBL" id="CP090168">
    <property type="protein sequence ID" value="UJO19139.1"/>
    <property type="molecule type" value="Genomic_DNA"/>
</dbReference>
<keyword evidence="4" id="KW-1185">Reference proteome</keyword>
<dbReference type="OrthoDB" id="2958217at2759"/>
<feature type="domain" description="Heterokaryon incompatibility" evidence="2">
    <location>
        <begin position="33"/>
        <end position="145"/>
    </location>
</feature>
<dbReference type="PANTHER" id="PTHR33112">
    <property type="entry name" value="DOMAIN PROTEIN, PUTATIVE-RELATED"/>
    <property type="match status" value="1"/>
</dbReference>
<dbReference type="PANTHER" id="PTHR33112:SF10">
    <property type="entry name" value="TOL"/>
    <property type="match status" value="1"/>
</dbReference>
<gene>
    <name evidence="3" type="ORF">CLAFUR5_07474</name>
</gene>
<dbReference type="Proteomes" id="UP000756132">
    <property type="component" value="Chromosome 6"/>
</dbReference>
<organism evidence="3 4">
    <name type="scientific">Passalora fulva</name>
    <name type="common">Tomato leaf mold</name>
    <name type="synonym">Cladosporium fulvum</name>
    <dbReference type="NCBI Taxonomy" id="5499"/>
    <lineage>
        <taxon>Eukaryota</taxon>
        <taxon>Fungi</taxon>
        <taxon>Dikarya</taxon>
        <taxon>Ascomycota</taxon>
        <taxon>Pezizomycotina</taxon>
        <taxon>Dothideomycetes</taxon>
        <taxon>Dothideomycetidae</taxon>
        <taxon>Mycosphaerellales</taxon>
        <taxon>Mycosphaerellaceae</taxon>
        <taxon>Fulvia</taxon>
    </lineage>
</organism>
<feature type="region of interest" description="Disordered" evidence="1">
    <location>
        <begin position="432"/>
        <end position="457"/>
    </location>
</feature>
<evidence type="ECO:0000259" key="2">
    <source>
        <dbReference type="Pfam" id="PF06985"/>
    </source>
</evidence>
<accession>A0A9Q8PAX8</accession>